<keyword evidence="2" id="KW-1185">Reference proteome</keyword>
<organism evidence="1 2">
    <name type="scientific">Eumeta variegata</name>
    <name type="common">Bagworm moth</name>
    <name type="synonym">Eumeta japonica</name>
    <dbReference type="NCBI Taxonomy" id="151549"/>
    <lineage>
        <taxon>Eukaryota</taxon>
        <taxon>Metazoa</taxon>
        <taxon>Ecdysozoa</taxon>
        <taxon>Arthropoda</taxon>
        <taxon>Hexapoda</taxon>
        <taxon>Insecta</taxon>
        <taxon>Pterygota</taxon>
        <taxon>Neoptera</taxon>
        <taxon>Endopterygota</taxon>
        <taxon>Lepidoptera</taxon>
        <taxon>Glossata</taxon>
        <taxon>Ditrysia</taxon>
        <taxon>Tineoidea</taxon>
        <taxon>Psychidae</taxon>
        <taxon>Oiketicinae</taxon>
        <taxon>Eumeta</taxon>
    </lineage>
</organism>
<name>A0A4C1YDU8_EUMVA</name>
<protein>
    <submittedName>
        <fullName evidence="1">Uncharacterized protein</fullName>
    </submittedName>
</protein>
<dbReference type="AlphaFoldDB" id="A0A4C1YDU8"/>
<accession>A0A4C1YDU8</accession>
<gene>
    <name evidence="1" type="ORF">EVAR_54561_1</name>
</gene>
<evidence type="ECO:0000313" key="2">
    <source>
        <dbReference type="Proteomes" id="UP000299102"/>
    </source>
</evidence>
<evidence type="ECO:0000313" key="1">
    <source>
        <dbReference type="EMBL" id="GBP74208.1"/>
    </source>
</evidence>
<comment type="caution">
    <text evidence="1">The sequence shown here is derived from an EMBL/GenBank/DDBJ whole genome shotgun (WGS) entry which is preliminary data.</text>
</comment>
<proteinExistence type="predicted"/>
<dbReference type="Proteomes" id="UP000299102">
    <property type="component" value="Unassembled WGS sequence"/>
</dbReference>
<dbReference type="EMBL" id="BGZK01001199">
    <property type="protein sequence ID" value="GBP74208.1"/>
    <property type="molecule type" value="Genomic_DNA"/>
</dbReference>
<reference evidence="1 2" key="1">
    <citation type="journal article" date="2019" name="Commun. Biol.">
        <title>The bagworm genome reveals a unique fibroin gene that provides high tensile strength.</title>
        <authorList>
            <person name="Kono N."/>
            <person name="Nakamura H."/>
            <person name="Ohtoshi R."/>
            <person name="Tomita M."/>
            <person name="Numata K."/>
            <person name="Arakawa K."/>
        </authorList>
    </citation>
    <scope>NUCLEOTIDE SEQUENCE [LARGE SCALE GENOMIC DNA]</scope>
</reference>
<sequence>MASCLTFCRSSVSRYPAIPCPPVPFASLCPYGPESAFFRRSRHSHVGGRRRRKVHVVELGVEGAHLLEQLAVHERAVVHGRDRGQVAAARAPPGRVAICVVRDMSRSTRYSMLYGVCVEFDEVFRVIRGCYEADGGRCAVTLKP</sequence>